<dbReference type="PANTHER" id="PTHR42929:SF1">
    <property type="entry name" value="INNER MEMBRANE ABC TRANSPORTER PERMEASE PROTEIN YDCU-RELATED"/>
    <property type="match status" value="1"/>
</dbReference>
<dbReference type="EMBL" id="BARU01048405">
    <property type="protein sequence ID" value="GAH96048.1"/>
    <property type="molecule type" value="Genomic_DNA"/>
</dbReference>
<dbReference type="InterPro" id="IPR000515">
    <property type="entry name" value="MetI-like"/>
</dbReference>
<proteinExistence type="inferred from homology"/>
<accession>X1LPJ9</accession>
<feature type="domain" description="ABC transmembrane type-1" evidence="8">
    <location>
        <begin position="1"/>
        <end position="76"/>
    </location>
</feature>
<evidence type="ECO:0000256" key="6">
    <source>
        <dbReference type="ARBA" id="ARBA00022989"/>
    </source>
</evidence>
<evidence type="ECO:0000256" key="2">
    <source>
        <dbReference type="ARBA" id="ARBA00007069"/>
    </source>
</evidence>
<dbReference type="Gene3D" id="1.10.3720.10">
    <property type="entry name" value="MetI-like"/>
    <property type="match status" value="1"/>
</dbReference>
<dbReference type="GO" id="GO:0055085">
    <property type="term" value="P:transmembrane transport"/>
    <property type="evidence" value="ECO:0007669"/>
    <property type="project" value="InterPro"/>
</dbReference>
<comment type="similarity">
    <text evidence="2">Belongs to the binding-protein-dependent transport system permease family. CysTW subfamily.</text>
</comment>
<comment type="caution">
    <text evidence="9">The sequence shown here is derived from an EMBL/GenBank/DDBJ whole genome shotgun (WGS) entry which is preliminary data.</text>
</comment>
<dbReference type="PROSITE" id="PS50928">
    <property type="entry name" value="ABC_TM1"/>
    <property type="match status" value="1"/>
</dbReference>
<dbReference type="InterPro" id="IPR035906">
    <property type="entry name" value="MetI-like_sf"/>
</dbReference>
<protein>
    <recommendedName>
        <fullName evidence="8">ABC transmembrane type-1 domain-containing protein</fullName>
    </recommendedName>
</protein>
<feature type="non-terminal residue" evidence="9">
    <location>
        <position position="76"/>
    </location>
</feature>
<evidence type="ECO:0000313" key="9">
    <source>
        <dbReference type="EMBL" id="GAH96048.1"/>
    </source>
</evidence>
<dbReference type="SUPFAM" id="SSF161098">
    <property type="entry name" value="MetI-like"/>
    <property type="match status" value="1"/>
</dbReference>
<keyword evidence="3" id="KW-0813">Transport</keyword>
<evidence type="ECO:0000259" key="8">
    <source>
        <dbReference type="PROSITE" id="PS50928"/>
    </source>
</evidence>
<gene>
    <name evidence="9" type="ORF">S03H2_71966</name>
</gene>
<evidence type="ECO:0000256" key="5">
    <source>
        <dbReference type="ARBA" id="ARBA00022692"/>
    </source>
</evidence>
<evidence type="ECO:0000256" key="4">
    <source>
        <dbReference type="ARBA" id="ARBA00022475"/>
    </source>
</evidence>
<comment type="subcellular location">
    <subcellularLocation>
        <location evidence="1">Cell membrane</location>
        <topology evidence="1">Multi-pass membrane protein</topology>
    </subcellularLocation>
</comment>
<dbReference type="PANTHER" id="PTHR42929">
    <property type="entry name" value="INNER MEMBRANE ABC TRANSPORTER PERMEASE PROTEIN YDCU-RELATED-RELATED"/>
    <property type="match status" value="1"/>
</dbReference>
<dbReference type="AlphaFoldDB" id="X1LPJ9"/>
<evidence type="ECO:0000256" key="3">
    <source>
        <dbReference type="ARBA" id="ARBA00022448"/>
    </source>
</evidence>
<evidence type="ECO:0000256" key="7">
    <source>
        <dbReference type="ARBA" id="ARBA00023136"/>
    </source>
</evidence>
<feature type="non-terminal residue" evidence="9">
    <location>
        <position position="1"/>
    </location>
</feature>
<keyword evidence="5" id="KW-0812">Transmembrane</keyword>
<keyword evidence="7" id="KW-0472">Membrane</keyword>
<dbReference type="GO" id="GO:0005886">
    <property type="term" value="C:plasma membrane"/>
    <property type="evidence" value="ECO:0007669"/>
    <property type="project" value="UniProtKB-SubCell"/>
</dbReference>
<organism evidence="9">
    <name type="scientific">marine sediment metagenome</name>
    <dbReference type="NCBI Taxonomy" id="412755"/>
    <lineage>
        <taxon>unclassified sequences</taxon>
        <taxon>metagenomes</taxon>
        <taxon>ecological metagenomes</taxon>
    </lineage>
</organism>
<sequence length="76" mass="8344">FLDPVFNFKIIFEGFLAICFVQTSHFYALVYLNAFSSFINIDPTMEESAENLGAGSFKLFRTITLPLAMPGIGAGA</sequence>
<name>X1LPJ9_9ZZZZ</name>
<reference evidence="9" key="1">
    <citation type="journal article" date="2014" name="Front. Microbiol.">
        <title>High frequency of phylogenetically diverse reductive dehalogenase-homologous genes in deep subseafloor sedimentary metagenomes.</title>
        <authorList>
            <person name="Kawai M."/>
            <person name="Futagami T."/>
            <person name="Toyoda A."/>
            <person name="Takaki Y."/>
            <person name="Nishi S."/>
            <person name="Hori S."/>
            <person name="Arai W."/>
            <person name="Tsubouchi T."/>
            <person name="Morono Y."/>
            <person name="Uchiyama I."/>
            <person name="Ito T."/>
            <person name="Fujiyama A."/>
            <person name="Inagaki F."/>
            <person name="Takami H."/>
        </authorList>
    </citation>
    <scope>NUCLEOTIDE SEQUENCE</scope>
    <source>
        <strain evidence="9">Expedition CK06-06</strain>
    </source>
</reference>
<keyword evidence="6" id="KW-1133">Transmembrane helix</keyword>
<evidence type="ECO:0000256" key="1">
    <source>
        <dbReference type="ARBA" id="ARBA00004651"/>
    </source>
</evidence>
<dbReference type="Pfam" id="PF00528">
    <property type="entry name" value="BPD_transp_1"/>
    <property type="match status" value="1"/>
</dbReference>
<keyword evidence="4" id="KW-1003">Cell membrane</keyword>